<dbReference type="InterPro" id="IPR032675">
    <property type="entry name" value="LRR_dom_sf"/>
</dbReference>
<evidence type="ECO:0000256" key="1">
    <source>
        <dbReference type="SAM" id="MobiDB-lite"/>
    </source>
</evidence>
<sequence>MDLPEIRAKVAEYLEKSQLAVASTVCKSWRNSFAPVLYSEIRLDDDTSVPDCDTILKYAKHVRVIKSKGEISALPLEAFSQLQVLHMGLNEDDSDDDSEDESDDDCDDEDDTPRTWDQLVKVFRQNQGLTEISMTADCKIPTNVIESIMSLPTLRRLKFMSCRLGRKSTELLLNASHLECLTLHETEFAELDSFQSWRPSTTMKALVFADTSLGSEQQLEWIKNYPQLQSLTCEVDKELSCATFCKILTNDCVIVENLFVYGEQTDENVAKIIDSTSRLRSFRILGTDFGARSLNSCSRYFQTLTCIDLRHCPTLTSNLSQEIMTSCPRLKEFRGFILEARDILGIREGSELTGQTTGYDSQDWVCLDLEIFSIFICGLDDKPPEWQRRVLQKLARLENLRNLDISRHYENWEAKEDGLNLRLDAGLDILKR</sequence>
<proteinExistence type="predicted"/>
<reference evidence="2" key="1">
    <citation type="journal article" date="2020" name="Fungal Divers.">
        <title>Resolving the Mortierellaceae phylogeny through synthesis of multi-gene phylogenetics and phylogenomics.</title>
        <authorList>
            <person name="Vandepol N."/>
            <person name="Liber J."/>
            <person name="Desiro A."/>
            <person name="Na H."/>
            <person name="Kennedy M."/>
            <person name="Barry K."/>
            <person name="Grigoriev I.V."/>
            <person name="Miller A.N."/>
            <person name="O'Donnell K."/>
            <person name="Stajich J.E."/>
            <person name="Bonito G."/>
        </authorList>
    </citation>
    <scope>NUCLEOTIDE SEQUENCE</scope>
    <source>
        <strain evidence="2">NRRL 2769</strain>
    </source>
</reference>
<evidence type="ECO:0000313" key="2">
    <source>
        <dbReference type="EMBL" id="KAG0011063.1"/>
    </source>
</evidence>
<dbReference type="SUPFAM" id="SSF52047">
    <property type="entry name" value="RNI-like"/>
    <property type="match status" value="1"/>
</dbReference>
<dbReference type="Proteomes" id="UP000703661">
    <property type="component" value="Unassembled WGS sequence"/>
</dbReference>
<organism evidence="2 3">
    <name type="scientific">Entomortierella chlamydospora</name>
    <dbReference type="NCBI Taxonomy" id="101097"/>
    <lineage>
        <taxon>Eukaryota</taxon>
        <taxon>Fungi</taxon>
        <taxon>Fungi incertae sedis</taxon>
        <taxon>Mucoromycota</taxon>
        <taxon>Mortierellomycotina</taxon>
        <taxon>Mortierellomycetes</taxon>
        <taxon>Mortierellales</taxon>
        <taxon>Mortierellaceae</taxon>
        <taxon>Entomortierella</taxon>
    </lineage>
</organism>
<feature type="compositionally biased region" description="Acidic residues" evidence="1">
    <location>
        <begin position="90"/>
        <end position="111"/>
    </location>
</feature>
<dbReference type="AlphaFoldDB" id="A0A9P6MRG1"/>
<accession>A0A9P6MRG1</accession>
<evidence type="ECO:0008006" key="4">
    <source>
        <dbReference type="Google" id="ProtNLM"/>
    </source>
</evidence>
<gene>
    <name evidence="2" type="ORF">BGZ80_000980</name>
</gene>
<protein>
    <recommendedName>
        <fullName evidence="4">F-box domain-containing protein</fullName>
    </recommendedName>
</protein>
<dbReference type="Gene3D" id="3.80.10.10">
    <property type="entry name" value="Ribonuclease Inhibitor"/>
    <property type="match status" value="1"/>
</dbReference>
<evidence type="ECO:0000313" key="3">
    <source>
        <dbReference type="Proteomes" id="UP000703661"/>
    </source>
</evidence>
<dbReference type="EMBL" id="JAAAID010001216">
    <property type="protein sequence ID" value="KAG0011063.1"/>
    <property type="molecule type" value="Genomic_DNA"/>
</dbReference>
<comment type="caution">
    <text evidence="2">The sequence shown here is derived from an EMBL/GenBank/DDBJ whole genome shotgun (WGS) entry which is preliminary data.</text>
</comment>
<keyword evidence="3" id="KW-1185">Reference proteome</keyword>
<name>A0A9P6MRG1_9FUNG</name>
<feature type="region of interest" description="Disordered" evidence="1">
    <location>
        <begin position="90"/>
        <end position="113"/>
    </location>
</feature>